<proteinExistence type="predicted"/>
<dbReference type="EMBL" id="MT144287">
    <property type="protein sequence ID" value="QJA51758.1"/>
    <property type="molecule type" value="Genomic_DNA"/>
</dbReference>
<dbReference type="AlphaFoldDB" id="A0A6H1ZW67"/>
<gene>
    <name evidence="3" type="ORF">MM415A00210_0007</name>
    <name evidence="2" type="ORF">MM415B00644_0019</name>
    <name evidence="1" type="ORF">TM448A02292_0002</name>
    <name evidence="4" type="ORF">TM448B05000_0010</name>
</gene>
<evidence type="ECO:0000313" key="3">
    <source>
        <dbReference type="EMBL" id="QJA84282.1"/>
    </source>
</evidence>
<dbReference type="EMBL" id="MT145120">
    <property type="protein sequence ID" value="QJI03801.1"/>
    <property type="molecule type" value="Genomic_DNA"/>
</dbReference>
<evidence type="ECO:0000313" key="1">
    <source>
        <dbReference type="EMBL" id="QJA51758.1"/>
    </source>
</evidence>
<evidence type="ECO:0000313" key="2">
    <source>
        <dbReference type="EMBL" id="QJA63194.1"/>
    </source>
</evidence>
<name>A0A6H1ZW67_9ZZZZ</name>
<reference evidence="1" key="1">
    <citation type="submission" date="2020-03" db="EMBL/GenBank/DDBJ databases">
        <title>The deep terrestrial virosphere.</title>
        <authorList>
            <person name="Holmfeldt K."/>
            <person name="Nilsson E."/>
            <person name="Simone D."/>
            <person name="Lopez-Fernandez M."/>
            <person name="Wu X."/>
            <person name="de Brujin I."/>
            <person name="Lundin D."/>
            <person name="Andersson A."/>
            <person name="Bertilsson S."/>
            <person name="Dopson M."/>
        </authorList>
    </citation>
    <scope>NUCLEOTIDE SEQUENCE</scope>
    <source>
        <strain evidence="3">MM415A00210</strain>
        <strain evidence="2">MM415B00644</strain>
        <strain evidence="1">TM448A02292</strain>
        <strain evidence="4">TM448B05000</strain>
    </source>
</reference>
<dbReference type="EMBL" id="MT141492">
    <property type="protein sequence ID" value="QJA63194.1"/>
    <property type="molecule type" value="Genomic_DNA"/>
</dbReference>
<evidence type="ECO:0000313" key="4">
    <source>
        <dbReference type="EMBL" id="QJI03801.1"/>
    </source>
</evidence>
<sequence length="56" mass="6774">MKHKEALQLYEEGYRSGATCVLKHLDKLIPSYLTDVWKRELQSKLNELKEIWQKRK</sequence>
<protein>
    <submittedName>
        <fullName evidence="1">Uncharacterized protein</fullName>
    </submittedName>
</protein>
<organism evidence="1">
    <name type="scientific">viral metagenome</name>
    <dbReference type="NCBI Taxonomy" id="1070528"/>
    <lineage>
        <taxon>unclassified sequences</taxon>
        <taxon>metagenomes</taxon>
        <taxon>organismal metagenomes</taxon>
    </lineage>
</organism>
<dbReference type="EMBL" id="MT142527">
    <property type="protein sequence ID" value="QJA84282.1"/>
    <property type="molecule type" value="Genomic_DNA"/>
</dbReference>
<accession>A0A6H1ZW67</accession>